<reference evidence="2" key="1">
    <citation type="journal article" date="2018" name="Genome Biol. Evol.">
        <title>Genomics and development of Lentinus tigrinus, a white-rot wood-decaying mushroom with dimorphic fruiting bodies.</title>
        <authorList>
            <person name="Wu B."/>
            <person name="Xu Z."/>
            <person name="Knudson A."/>
            <person name="Carlson A."/>
            <person name="Chen N."/>
            <person name="Kovaka S."/>
            <person name="LaButti K."/>
            <person name="Lipzen A."/>
            <person name="Pennachio C."/>
            <person name="Riley R."/>
            <person name="Schakwitz W."/>
            <person name="Umezawa K."/>
            <person name="Ohm R.A."/>
            <person name="Grigoriev I.V."/>
            <person name="Nagy L.G."/>
            <person name="Gibbons J."/>
            <person name="Hibbett D."/>
        </authorList>
    </citation>
    <scope>NUCLEOTIDE SEQUENCE [LARGE SCALE GENOMIC DNA]</scope>
    <source>
        <strain evidence="2">ALCF2SS1-6</strain>
    </source>
</reference>
<protein>
    <submittedName>
        <fullName evidence="2">Uncharacterized protein</fullName>
    </submittedName>
</protein>
<sequence>MVRALWPCSVAHWPQLRYNFSTAETWATPTSFQRTSLLLVRTAALRILSMITAGMRAVATYHVFIFWATVAHALPASSASNDVCGNIHLTCTLLDLEHPDLDNSSTLVAYPRRRVLVADQPDSLHSAWEPTPQDVFDPCDLASSTSAMTQSRHSHPPSLSTLPNHSSSLWPSYADGHVHELERPDVCPSAAPATRVPPRHCSTSTSSGSSRDRARLRRSTSASAAEYVVSAGRLQPPHDKPGHASEPLDFGAFVQLDASSSRTPLGVLYHSCSLWELASLVSAVAWLLVCLAA</sequence>
<dbReference type="AlphaFoldDB" id="A0A5C2SG44"/>
<evidence type="ECO:0000313" key="2">
    <source>
        <dbReference type="EMBL" id="RPD62753.1"/>
    </source>
</evidence>
<keyword evidence="3" id="KW-1185">Reference proteome</keyword>
<dbReference type="Proteomes" id="UP000313359">
    <property type="component" value="Unassembled WGS sequence"/>
</dbReference>
<gene>
    <name evidence="2" type="ORF">L227DRAFT_435854</name>
</gene>
<dbReference type="EMBL" id="ML122258">
    <property type="protein sequence ID" value="RPD62753.1"/>
    <property type="molecule type" value="Genomic_DNA"/>
</dbReference>
<feature type="compositionally biased region" description="Polar residues" evidence="1">
    <location>
        <begin position="142"/>
        <end position="165"/>
    </location>
</feature>
<evidence type="ECO:0000256" key="1">
    <source>
        <dbReference type="SAM" id="MobiDB-lite"/>
    </source>
</evidence>
<proteinExistence type="predicted"/>
<organism evidence="2 3">
    <name type="scientific">Lentinus tigrinus ALCF2SS1-6</name>
    <dbReference type="NCBI Taxonomy" id="1328759"/>
    <lineage>
        <taxon>Eukaryota</taxon>
        <taxon>Fungi</taxon>
        <taxon>Dikarya</taxon>
        <taxon>Basidiomycota</taxon>
        <taxon>Agaricomycotina</taxon>
        <taxon>Agaricomycetes</taxon>
        <taxon>Polyporales</taxon>
        <taxon>Polyporaceae</taxon>
        <taxon>Lentinus</taxon>
    </lineage>
</organism>
<accession>A0A5C2SG44</accession>
<name>A0A5C2SG44_9APHY</name>
<evidence type="ECO:0000313" key="3">
    <source>
        <dbReference type="Proteomes" id="UP000313359"/>
    </source>
</evidence>
<dbReference type="OrthoDB" id="2757282at2759"/>
<feature type="region of interest" description="Disordered" evidence="1">
    <location>
        <begin position="139"/>
        <end position="165"/>
    </location>
</feature>
<feature type="region of interest" description="Disordered" evidence="1">
    <location>
        <begin position="188"/>
        <end position="217"/>
    </location>
</feature>